<reference evidence="3 4" key="1">
    <citation type="submission" date="2017-04" db="EMBL/GenBank/DDBJ databases">
        <authorList>
            <consortium name="Geobacter pelophilus Genome Sequencing"/>
            <person name="Aoyagi T."/>
            <person name="Koike H."/>
            <person name="Hori T."/>
        </authorList>
    </citation>
    <scope>NUCLEOTIDE SEQUENCE [LARGE SCALE GENOMIC DNA]</scope>
    <source>
        <strain evidence="3 4">Drf2</strain>
    </source>
</reference>
<feature type="signal peptide" evidence="1">
    <location>
        <begin position="1"/>
        <end position="34"/>
    </location>
</feature>
<evidence type="ECO:0000313" key="4">
    <source>
        <dbReference type="Proteomes" id="UP000194153"/>
    </source>
</evidence>
<gene>
    <name evidence="3" type="ORF">GPEL0_01f3924</name>
</gene>
<proteinExistence type="predicted"/>
<organism evidence="3 4">
    <name type="scientific">Geoanaerobacter pelophilus</name>
    <dbReference type="NCBI Taxonomy" id="60036"/>
    <lineage>
        <taxon>Bacteria</taxon>
        <taxon>Pseudomonadati</taxon>
        <taxon>Thermodesulfobacteriota</taxon>
        <taxon>Desulfuromonadia</taxon>
        <taxon>Geobacterales</taxon>
        <taxon>Geobacteraceae</taxon>
        <taxon>Geoanaerobacter</taxon>
    </lineage>
</organism>
<reference evidence="4" key="2">
    <citation type="submission" date="2017-05" db="EMBL/GenBank/DDBJ databases">
        <title>Draft genome sequence of Geobacter pelophilus, a iron(III)-reducing bacteria.</title>
        <authorList>
            <person name="Aoyagi T."/>
            <person name="Koike H."/>
            <person name="Morita T."/>
            <person name="Sato Y."/>
            <person name="Habe H."/>
            <person name="Hori T."/>
        </authorList>
    </citation>
    <scope>NUCLEOTIDE SEQUENCE [LARGE SCALE GENOMIC DNA]</scope>
    <source>
        <strain evidence="4">Drf2</strain>
    </source>
</reference>
<protein>
    <recommendedName>
        <fullName evidence="2">Uncharacterized protein TP-0789 domain-containing protein</fullName>
    </recommendedName>
</protein>
<dbReference type="InterPro" id="IPR033399">
    <property type="entry name" value="TP_0789-like"/>
</dbReference>
<sequence>MTEEQQMIARFARPLAAAAAAFFLVSLCAGMALAAPDARALLKESENRHRTKTQQYSGDLTVVNKEGRVRKKGWRSYREGYAGDAKNLIRFTDPPEVKGVGFLSLSRPGSDNPDQWLYLPSMKRERRIAPQDRDASFVGTDFNYEDMEEFDHEKYKVSLIGEEVAEGVPCYVIAAIPTEKGGKSVYQKLILYLRKDILYLVREDLIRKGEKAPAKRMVLSDLKNVEGHWVAGRMEMTDLKKGSKTTVNLKQITFNRPHPAGRFTLQNLTREGGD</sequence>
<keyword evidence="4" id="KW-1185">Reference proteome</keyword>
<dbReference type="Proteomes" id="UP000194153">
    <property type="component" value="Unassembled WGS sequence"/>
</dbReference>
<keyword evidence="1" id="KW-0732">Signal</keyword>
<name>A0ABQ0MLN5_9BACT</name>
<evidence type="ECO:0000313" key="3">
    <source>
        <dbReference type="EMBL" id="GAW67859.1"/>
    </source>
</evidence>
<dbReference type="Gene3D" id="2.50.20.10">
    <property type="entry name" value="Lipoprotein localisation LolA/LolB/LppX"/>
    <property type="match status" value="1"/>
</dbReference>
<accession>A0ABQ0MLN5</accession>
<dbReference type="CDD" id="cd16329">
    <property type="entry name" value="LolA_like"/>
    <property type="match status" value="1"/>
</dbReference>
<dbReference type="Pfam" id="PF17131">
    <property type="entry name" value="LolA_like"/>
    <property type="match status" value="1"/>
</dbReference>
<feature type="chain" id="PRO_5047207154" description="Uncharacterized protein TP-0789 domain-containing protein" evidence="1">
    <location>
        <begin position="35"/>
        <end position="274"/>
    </location>
</feature>
<comment type="caution">
    <text evidence="3">The sequence shown here is derived from an EMBL/GenBank/DDBJ whole genome shotgun (WGS) entry which is preliminary data.</text>
</comment>
<evidence type="ECO:0000259" key="2">
    <source>
        <dbReference type="Pfam" id="PF17131"/>
    </source>
</evidence>
<dbReference type="EMBL" id="BDQG01000001">
    <property type="protein sequence ID" value="GAW67859.1"/>
    <property type="molecule type" value="Genomic_DNA"/>
</dbReference>
<evidence type="ECO:0000256" key="1">
    <source>
        <dbReference type="SAM" id="SignalP"/>
    </source>
</evidence>
<feature type="domain" description="Uncharacterized protein TP-0789" evidence="2">
    <location>
        <begin position="83"/>
        <end position="270"/>
    </location>
</feature>